<evidence type="ECO:0000313" key="2">
    <source>
        <dbReference type="EMBL" id="OAF63100.2"/>
    </source>
</evidence>
<evidence type="ECO:0000256" key="1">
    <source>
        <dbReference type="SAM" id="MobiDB-lite"/>
    </source>
</evidence>
<dbReference type="AlphaFoldDB" id="A0A177AMR0"/>
<gene>
    <name evidence="2" type="ORF">VC83_00472</name>
</gene>
<feature type="compositionally biased region" description="Acidic residues" evidence="1">
    <location>
        <begin position="447"/>
        <end position="459"/>
    </location>
</feature>
<dbReference type="Proteomes" id="UP000077154">
    <property type="component" value="Unassembled WGS sequence"/>
</dbReference>
<dbReference type="EMBL" id="KV441386">
    <property type="protein sequence ID" value="OAF63100.2"/>
    <property type="molecule type" value="Genomic_DNA"/>
</dbReference>
<feature type="compositionally biased region" description="Acidic residues" evidence="1">
    <location>
        <begin position="29"/>
        <end position="44"/>
    </location>
</feature>
<feature type="region of interest" description="Disordered" evidence="1">
    <location>
        <begin position="1"/>
        <end position="155"/>
    </location>
</feature>
<dbReference type="eggNOG" id="ENOG502SRQA">
    <property type="taxonomic scope" value="Eukaryota"/>
</dbReference>
<organism evidence="2">
    <name type="scientific">Pseudogymnoascus destructans</name>
    <dbReference type="NCBI Taxonomy" id="655981"/>
    <lineage>
        <taxon>Eukaryota</taxon>
        <taxon>Fungi</taxon>
        <taxon>Dikarya</taxon>
        <taxon>Ascomycota</taxon>
        <taxon>Pezizomycotina</taxon>
        <taxon>Leotiomycetes</taxon>
        <taxon>Thelebolales</taxon>
        <taxon>Thelebolaceae</taxon>
        <taxon>Pseudogymnoascus</taxon>
    </lineage>
</organism>
<name>A0A177AMR0_9PEZI</name>
<protein>
    <submittedName>
        <fullName evidence="2">Uncharacterized protein</fullName>
    </submittedName>
</protein>
<feature type="region of interest" description="Disordered" evidence="1">
    <location>
        <begin position="224"/>
        <end position="273"/>
    </location>
</feature>
<reference evidence="2" key="1">
    <citation type="submission" date="2016-03" db="EMBL/GenBank/DDBJ databases">
        <title>Updated assembly of Pseudogymnoascus destructans, the fungus causing white-nose syndrome of bats.</title>
        <authorList>
            <person name="Palmer J.M."/>
            <person name="Drees K.P."/>
            <person name="Foster J.T."/>
            <person name="Lindner D.L."/>
        </authorList>
    </citation>
    <scope>NUCLEOTIDE SEQUENCE [LARGE SCALE GENOMIC DNA]</scope>
    <source>
        <strain evidence="2">20631-21</strain>
    </source>
</reference>
<accession>A0A177AMR0</accession>
<dbReference type="VEuPathDB" id="FungiDB:GMDG_00798"/>
<feature type="region of interest" description="Disordered" evidence="1">
    <location>
        <begin position="437"/>
        <end position="490"/>
    </location>
</feature>
<dbReference type="GeneID" id="36283569"/>
<feature type="compositionally biased region" description="Basic and acidic residues" evidence="1">
    <location>
        <begin position="472"/>
        <end position="490"/>
    </location>
</feature>
<dbReference type="OrthoDB" id="5375264at2759"/>
<sequence>MSQGFTAVNVPHEDEAHMGSLAIASYKEDMEDMEDNAGDSDATETVEQASSMTPAPAPNTTKKRSPKNAQTNADGTPAPKTPRKNAKQKELNEDSTLVVKATSARKKPAPKLDEDRNVIPKPHRKKAEPKPKTGPNIEPLPKTPRKFTKKVKSGDKVVDDDAADVDMAGDMVSNMVGDMASAKMRGFGDEDSSALKSYYAPTPNGGSSPVIVAEAPMTPKVKKAALAATGTPGGKKKRAAEEDGEMDPFTTPTKKIKATASTPKSGNGKGTAIATSKDQLTDEDKMMIQWRKDGKGWPEIRKKWGEMTGKPPGNSTLPNRYKRLLTNIIDWKDGDLERMLVAEQKVTKAFATELYGRMATVMVQLGGDTYTAAAVEKAFLKEKREGFPHAATIDEVMKGPAAPAGDDDDEDIDQAVNGAAISVTEDEGMKAIDQVIGGGAVVKRDDEPMEDAETPDVENSDGGVPISPGHRLKPEGTKGEDDGKMDSDMV</sequence>
<dbReference type="RefSeq" id="XP_024328370.1">
    <property type="nucleotide sequence ID" value="XM_024464165.1"/>
</dbReference>
<proteinExistence type="predicted"/>